<feature type="binding site" evidence="11">
    <location>
        <position position="294"/>
    </location>
    <ligand>
        <name>Mg(2+)</name>
        <dbReference type="ChEBI" id="CHEBI:18420"/>
    </ligand>
</feature>
<dbReference type="AlphaFoldDB" id="A0A1I0BVP3"/>
<proteinExistence type="inferred from homology"/>
<dbReference type="PANTHER" id="PTHR30040">
    <property type="entry name" value="THIAMINE BIOSYNTHESIS LIPOPROTEIN APBE"/>
    <property type="match status" value="1"/>
</dbReference>
<dbReference type="OrthoDB" id="9778595at2"/>
<protein>
    <recommendedName>
        <fullName evidence="2 10">FAD:protein FMN transferase</fullName>
        <ecNumber evidence="1 10">2.7.1.180</ecNumber>
    </recommendedName>
    <alternativeName>
        <fullName evidence="8 10">Flavin transferase</fullName>
    </alternativeName>
</protein>
<dbReference type="GO" id="GO:0016740">
    <property type="term" value="F:transferase activity"/>
    <property type="evidence" value="ECO:0007669"/>
    <property type="project" value="UniProtKB-UniRule"/>
</dbReference>
<evidence type="ECO:0000256" key="9">
    <source>
        <dbReference type="ARBA" id="ARBA00048540"/>
    </source>
</evidence>
<comment type="catalytic activity">
    <reaction evidence="9 10">
        <text>L-threonyl-[protein] + FAD = FMN-L-threonyl-[protein] + AMP + H(+)</text>
        <dbReference type="Rhea" id="RHEA:36847"/>
        <dbReference type="Rhea" id="RHEA-COMP:11060"/>
        <dbReference type="Rhea" id="RHEA-COMP:11061"/>
        <dbReference type="ChEBI" id="CHEBI:15378"/>
        <dbReference type="ChEBI" id="CHEBI:30013"/>
        <dbReference type="ChEBI" id="CHEBI:57692"/>
        <dbReference type="ChEBI" id="CHEBI:74257"/>
        <dbReference type="ChEBI" id="CHEBI:456215"/>
        <dbReference type="EC" id="2.7.1.180"/>
    </reaction>
</comment>
<sequence length="340" mass="38100">MKKTAPKKIHALLLLVLIIFLTAKGIYIYSGREKRNVLQPITDTRFALNTVVTITLYDCTDKNILEEAFQLCNKYETIFSRTLTASELYRVNHSDKRKLSISEDLASLIKTGLSYSSLSKGAFDISIAPVSQLWDFTAETPAVPSSLAIQKQLPYVGYQNFSIKDNTLIRKKQENQLDVGAIAKGYIADRIKQYLIRQNVHSAIINLGGNILCTGDKEGAPFKIGIQAPFKDRNVSLATLKIRDKSIVTSGIYERCFTENGKLYHHILNPKTGYPYDNNLSSVTIISDESVIGDALSTTCFALGLEDGLDYINRLETIDAIFVDSKGTMHYSKHFSERYE</sequence>
<dbReference type="PANTHER" id="PTHR30040:SF2">
    <property type="entry name" value="FAD:PROTEIN FMN TRANSFERASE"/>
    <property type="match status" value="1"/>
</dbReference>
<evidence type="ECO:0000256" key="6">
    <source>
        <dbReference type="ARBA" id="ARBA00022827"/>
    </source>
</evidence>
<evidence type="ECO:0000256" key="1">
    <source>
        <dbReference type="ARBA" id="ARBA00011955"/>
    </source>
</evidence>
<dbReference type="Pfam" id="PF02424">
    <property type="entry name" value="ApbE"/>
    <property type="match status" value="1"/>
</dbReference>
<dbReference type="EC" id="2.7.1.180" evidence="1 10"/>
<evidence type="ECO:0000313" key="13">
    <source>
        <dbReference type="Proteomes" id="UP000199800"/>
    </source>
</evidence>
<evidence type="ECO:0000256" key="10">
    <source>
        <dbReference type="PIRNR" id="PIRNR006268"/>
    </source>
</evidence>
<evidence type="ECO:0000256" key="2">
    <source>
        <dbReference type="ARBA" id="ARBA00016337"/>
    </source>
</evidence>
<dbReference type="InterPro" id="IPR024932">
    <property type="entry name" value="ApbE"/>
</dbReference>
<organism evidence="12 13">
    <name type="scientific">[Clostridium] polysaccharolyticum</name>
    <dbReference type="NCBI Taxonomy" id="29364"/>
    <lineage>
        <taxon>Bacteria</taxon>
        <taxon>Bacillati</taxon>
        <taxon>Bacillota</taxon>
        <taxon>Clostridia</taxon>
        <taxon>Lachnospirales</taxon>
        <taxon>Lachnospiraceae</taxon>
    </lineage>
</organism>
<dbReference type="PIRSF" id="PIRSF006268">
    <property type="entry name" value="ApbE"/>
    <property type="match status" value="1"/>
</dbReference>
<keyword evidence="5 10" id="KW-0479">Metal-binding</keyword>
<feature type="binding site" evidence="11">
    <location>
        <position position="298"/>
    </location>
    <ligand>
        <name>Mg(2+)</name>
        <dbReference type="ChEBI" id="CHEBI:18420"/>
    </ligand>
</feature>
<evidence type="ECO:0000256" key="11">
    <source>
        <dbReference type="PIRSR" id="PIRSR006268-2"/>
    </source>
</evidence>
<keyword evidence="12" id="KW-0449">Lipoprotein</keyword>
<dbReference type="RefSeq" id="WP_092477571.1">
    <property type="nucleotide sequence ID" value="NZ_FOHN01000008.1"/>
</dbReference>
<name>A0A1I0BVP3_9FIRM</name>
<reference evidence="12" key="1">
    <citation type="submission" date="2016-10" db="EMBL/GenBank/DDBJ databases">
        <authorList>
            <person name="de Groot N.N."/>
        </authorList>
    </citation>
    <scope>NUCLEOTIDE SEQUENCE [LARGE SCALE GENOMIC DNA]</scope>
    <source>
        <strain evidence="12">DSM 1801</strain>
    </source>
</reference>
<evidence type="ECO:0000256" key="5">
    <source>
        <dbReference type="ARBA" id="ARBA00022723"/>
    </source>
</evidence>
<gene>
    <name evidence="12" type="ORF">SAMN04487772_10894</name>
</gene>
<keyword evidence="6 10" id="KW-0274">FAD</keyword>
<feature type="binding site" evidence="11">
    <location>
        <position position="181"/>
    </location>
    <ligand>
        <name>Mg(2+)</name>
        <dbReference type="ChEBI" id="CHEBI:18420"/>
    </ligand>
</feature>
<dbReference type="SUPFAM" id="SSF143631">
    <property type="entry name" value="ApbE-like"/>
    <property type="match status" value="1"/>
</dbReference>
<dbReference type="Gene3D" id="3.10.520.10">
    <property type="entry name" value="ApbE-like domains"/>
    <property type="match status" value="1"/>
</dbReference>
<comment type="cofactor">
    <cofactor evidence="11">
        <name>Mg(2+)</name>
        <dbReference type="ChEBI" id="CHEBI:18420"/>
    </cofactor>
    <cofactor evidence="11">
        <name>Mn(2+)</name>
        <dbReference type="ChEBI" id="CHEBI:29035"/>
    </cofactor>
    <text evidence="11">Magnesium. Can also use manganese.</text>
</comment>
<accession>A0A1I0BVP3</accession>
<dbReference type="EMBL" id="FOHN01000008">
    <property type="protein sequence ID" value="SET10429.1"/>
    <property type="molecule type" value="Genomic_DNA"/>
</dbReference>
<keyword evidence="4 10" id="KW-0808">Transferase</keyword>
<evidence type="ECO:0000256" key="8">
    <source>
        <dbReference type="ARBA" id="ARBA00031306"/>
    </source>
</evidence>
<keyword evidence="13" id="KW-1185">Reference proteome</keyword>
<dbReference type="STRING" id="29364.SAMN04487772_10894"/>
<evidence type="ECO:0000256" key="3">
    <source>
        <dbReference type="ARBA" id="ARBA00022630"/>
    </source>
</evidence>
<keyword evidence="3 10" id="KW-0285">Flavoprotein</keyword>
<dbReference type="InterPro" id="IPR003374">
    <property type="entry name" value="ApbE-like_sf"/>
</dbReference>
<dbReference type="GO" id="GO:0046872">
    <property type="term" value="F:metal ion binding"/>
    <property type="evidence" value="ECO:0007669"/>
    <property type="project" value="UniProtKB-UniRule"/>
</dbReference>
<comment type="similarity">
    <text evidence="10">Belongs to the ApbE family.</text>
</comment>
<evidence type="ECO:0000313" key="12">
    <source>
        <dbReference type="EMBL" id="SET10429.1"/>
    </source>
</evidence>
<evidence type="ECO:0000256" key="4">
    <source>
        <dbReference type="ARBA" id="ARBA00022679"/>
    </source>
</evidence>
<dbReference type="Proteomes" id="UP000199800">
    <property type="component" value="Unassembled WGS sequence"/>
</dbReference>
<keyword evidence="7 10" id="KW-0460">Magnesium</keyword>
<evidence type="ECO:0000256" key="7">
    <source>
        <dbReference type="ARBA" id="ARBA00022842"/>
    </source>
</evidence>